<evidence type="ECO:0000256" key="5">
    <source>
        <dbReference type="ARBA" id="ARBA00023136"/>
    </source>
</evidence>
<dbReference type="Proteomes" id="UP001501585">
    <property type="component" value="Unassembled WGS sequence"/>
</dbReference>
<evidence type="ECO:0000256" key="1">
    <source>
        <dbReference type="ARBA" id="ARBA00004651"/>
    </source>
</evidence>
<feature type="transmembrane region" description="Helical" evidence="7">
    <location>
        <begin position="40"/>
        <end position="59"/>
    </location>
</feature>
<evidence type="ECO:0000256" key="3">
    <source>
        <dbReference type="ARBA" id="ARBA00022692"/>
    </source>
</evidence>
<feature type="transmembrane region" description="Helical" evidence="7">
    <location>
        <begin position="166"/>
        <end position="188"/>
    </location>
</feature>
<name>A0ABN2T0S8_9ACTN</name>
<keyword evidence="3 7" id="KW-0812">Transmembrane</keyword>
<evidence type="ECO:0000256" key="6">
    <source>
        <dbReference type="SAM" id="MobiDB-lite"/>
    </source>
</evidence>
<feature type="domain" description="Major facilitator superfamily (MFS) profile" evidence="8">
    <location>
        <begin position="45"/>
        <end position="436"/>
    </location>
</feature>
<evidence type="ECO:0000256" key="7">
    <source>
        <dbReference type="SAM" id="Phobius"/>
    </source>
</evidence>
<keyword evidence="2" id="KW-0813">Transport</keyword>
<feature type="transmembrane region" description="Helical" evidence="7">
    <location>
        <begin position="384"/>
        <end position="404"/>
    </location>
</feature>
<feature type="transmembrane region" description="Helical" evidence="7">
    <location>
        <begin position="344"/>
        <end position="364"/>
    </location>
</feature>
<keyword evidence="10" id="KW-1185">Reference proteome</keyword>
<dbReference type="PANTHER" id="PTHR42718">
    <property type="entry name" value="MAJOR FACILITATOR SUPERFAMILY MULTIDRUG TRANSPORTER MFSC"/>
    <property type="match status" value="1"/>
</dbReference>
<feature type="transmembrane region" description="Helical" evidence="7">
    <location>
        <begin position="410"/>
        <end position="432"/>
    </location>
</feature>
<dbReference type="InterPro" id="IPR036259">
    <property type="entry name" value="MFS_trans_sf"/>
</dbReference>
<proteinExistence type="predicted"/>
<feature type="region of interest" description="Disordered" evidence="6">
    <location>
        <begin position="1"/>
        <end position="34"/>
    </location>
</feature>
<feature type="transmembrane region" description="Helical" evidence="7">
    <location>
        <begin position="135"/>
        <end position="154"/>
    </location>
</feature>
<dbReference type="PROSITE" id="PS50850">
    <property type="entry name" value="MFS"/>
    <property type="match status" value="1"/>
</dbReference>
<reference evidence="9 10" key="1">
    <citation type="journal article" date="2019" name="Int. J. Syst. Evol. Microbiol.">
        <title>The Global Catalogue of Microorganisms (GCM) 10K type strain sequencing project: providing services to taxonomists for standard genome sequencing and annotation.</title>
        <authorList>
            <consortium name="The Broad Institute Genomics Platform"/>
            <consortium name="The Broad Institute Genome Sequencing Center for Infectious Disease"/>
            <person name="Wu L."/>
            <person name="Ma J."/>
        </authorList>
    </citation>
    <scope>NUCLEOTIDE SEQUENCE [LARGE SCALE GENOMIC DNA]</scope>
    <source>
        <strain evidence="9 10">JCM 15313</strain>
    </source>
</reference>
<feature type="transmembrane region" description="Helical" evidence="7">
    <location>
        <begin position="318"/>
        <end position="338"/>
    </location>
</feature>
<gene>
    <name evidence="9" type="ORF">GCM10009799_22640</name>
</gene>
<organism evidence="9 10">
    <name type="scientific">Nocardiopsis rhodophaea</name>
    <dbReference type="NCBI Taxonomy" id="280238"/>
    <lineage>
        <taxon>Bacteria</taxon>
        <taxon>Bacillati</taxon>
        <taxon>Actinomycetota</taxon>
        <taxon>Actinomycetes</taxon>
        <taxon>Streptosporangiales</taxon>
        <taxon>Nocardiopsidaceae</taxon>
        <taxon>Nocardiopsis</taxon>
    </lineage>
</organism>
<feature type="transmembrane region" description="Helical" evidence="7">
    <location>
        <begin position="286"/>
        <end position="311"/>
    </location>
</feature>
<dbReference type="InterPro" id="IPR011701">
    <property type="entry name" value="MFS"/>
</dbReference>
<dbReference type="PANTHER" id="PTHR42718:SF9">
    <property type="entry name" value="MAJOR FACILITATOR SUPERFAMILY MULTIDRUG TRANSPORTER MFSC"/>
    <property type="match status" value="1"/>
</dbReference>
<protein>
    <submittedName>
        <fullName evidence="9">MFS transporter</fullName>
    </submittedName>
</protein>
<feature type="transmembrane region" description="Helical" evidence="7">
    <location>
        <begin position="79"/>
        <end position="99"/>
    </location>
</feature>
<evidence type="ECO:0000256" key="4">
    <source>
        <dbReference type="ARBA" id="ARBA00022989"/>
    </source>
</evidence>
<sequence length="439" mass="45203">MSVDARERACDQSSSDGTSAELIGGGHGAGRAGTEPPGGARAWLVWGVAVGVYFLAMFHRNGLGVAALQAQERFHVGPALLSVLPVVQLIVYVALQVPTGVLADRLGPRKTLLIGLAAMAAGVAMFALAPSIEVAITARVLIGLGDAVTFLNVIRLGALWFPRRQYALVSAFTGTIGGLGQVASVVPLSAALHQLGWTPAFLATGAVTAVMMLLVLLVVRDRPEGVRASDRRQAPVSVGASLREALRARGPRVGMASHVVLQAPYTMLAALWGYPFLVEGLGMAPAAAGLVLTVLGVATLWVSPVLGAFVGRFPRIRAVFGVGLGTVLSVGWIAIVAWPGGPPVPLVIAHFTIACAAMAMAAPISFDFARDGIPAQRTGVASSLVNMSGFTAVVVTVLLAGMILESGAGFQAAFVPVTVTTVLGTAVFAALLRRYPRSA</sequence>
<evidence type="ECO:0000313" key="10">
    <source>
        <dbReference type="Proteomes" id="UP001501585"/>
    </source>
</evidence>
<accession>A0ABN2T0S8</accession>
<dbReference type="InterPro" id="IPR020846">
    <property type="entry name" value="MFS_dom"/>
</dbReference>
<dbReference type="RefSeq" id="WP_344107649.1">
    <property type="nucleotide sequence ID" value="NZ_BAAAPC010000008.1"/>
</dbReference>
<keyword evidence="4 7" id="KW-1133">Transmembrane helix</keyword>
<feature type="transmembrane region" description="Helical" evidence="7">
    <location>
        <begin position="111"/>
        <end position="129"/>
    </location>
</feature>
<comment type="subcellular location">
    <subcellularLocation>
        <location evidence="1">Cell membrane</location>
        <topology evidence="1">Multi-pass membrane protein</topology>
    </subcellularLocation>
</comment>
<dbReference type="Pfam" id="PF07690">
    <property type="entry name" value="MFS_1"/>
    <property type="match status" value="2"/>
</dbReference>
<dbReference type="EMBL" id="BAAAPC010000008">
    <property type="protein sequence ID" value="GAA1995671.1"/>
    <property type="molecule type" value="Genomic_DNA"/>
</dbReference>
<feature type="compositionally biased region" description="Basic and acidic residues" evidence="6">
    <location>
        <begin position="1"/>
        <end position="10"/>
    </location>
</feature>
<keyword evidence="5 7" id="KW-0472">Membrane</keyword>
<feature type="transmembrane region" description="Helical" evidence="7">
    <location>
        <begin position="200"/>
        <end position="219"/>
    </location>
</feature>
<evidence type="ECO:0000256" key="2">
    <source>
        <dbReference type="ARBA" id="ARBA00022448"/>
    </source>
</evidence>
<evidence type="ECO:0000259" key="8">
    <source>
        <dbReference type="PROSITE" id="PS50850"/>
    </source>
</evidence>
<feature type="transmembrane region" description="Helical" evidence="7">
    <location>
        <begin position="253"/>
        <end position="274"/>
    </location>
</feature>
<comment type="caution">
    <text evidence="9">The sequence shown here is derived from an EMBL/GenBank/DDBJ whole genome shotgun (WGS) entry which is preliminary data.</text>
</comment>
<evidence type="ECO:0000313" key="9">
    <source>
        <dbReference type="EMBL" id="GAA1995671.1"/>
    </source>
</evidence>
<dbReference type="Gene3D" id="1.20.1250.20">
    <property type="entry name" value="MFS general substrate transporter like domains"/>
    <property type="match status" value="2"/>
</dbReference>
<dbReference type="CDD" id="cd06174">
    <property type="entry name" value="MFS"/>
    <property type="match status" value="1"/>
</dbReference>
<dbReference type="SUPFAM" id="SSF103473">
    <property type="entry name" value="MFS general substrate transporter"/>
    <property type="match status" value="1"/>
</dbReference>